<dbReference type="InterPro" id="IPR003439">
    <property type="entry name" value="ABC_transporter-like_ATP-bd"/>
</dbReference>
<sequence>MSLTFAGVSLAFGAEPVLSGIDLTVAAGEFVVLLGPSGCGKTTMLRLASGALKPGRGTVTSGFARAAVVYQTPRLLGWMDALDNAAFGMKSLGVRRAERRERARAILMRLGLAEADLAKRPSRLSGGMAQRVAFARALAVEPDFILMDEPFAALEAGLRRRLQDLVRAETERSGVAALFVTHDVAEATRLASRIVVLSARPGRIVADFANAPAREAAEAFEAAAALLRRSDVAAAINAAGGEEF</sequence>
<evidence type="ECO:0000256" key="2">
    <source>
        <dbReference type="ARBA" id="ARBA00022448"/>
    </source>
</evidence>
<feature type="domain" description="ABC transporter" evidence="5">
    <location>
        <begin position="3"/>
        <end position="224"/>
    </location>
</feature>
<proteinExistence type="inferred from homology"/>
<evidence type="ECO:0000313" key="6">
    <source>
        <dbReference type="EMBL" id="RBP17612.1"/>
    </source>
</evidence>
<keyword evidence="7" id="KW-1185">Reference proteome</keyword>
<keyword evidence="4 6" id="KW-0067">ATP-binding</keyword>
<dbReference type="InterPro" id="IPR017871">
    <property type="entry name" value="ABC_transporter-like_CS"/>
</dbReference>
<dbReference type="GO" id="GO:0005524">
    <property type="term" value="F:ATP binding"/>
    <property type="evidence" value="ECO:0007669"/>
    <property type="project" value="UniProtKB-KW"/>
</dbReference>
<gene>
    <name evidence="6" type="ORF">DFR50_102104</name>
</gene>
<dbReference type="InterPro" id="IPR003593">
    <property type="entry name" value="AAA+_ATPase"/>
</dbReference>
<dbReference type="SMART" id="SM00382">
    <property type="entry name" value="AAA"/>
    <property type="match status" value="1"/>
</dbReference>
<comment type="caution">
    <text evidence="6">The sequence shown here is derived from an EMBL/GenBank/DDBJ whole genome shotgun (WGS) entry which is preliminary data.</text>
</comment>
<dbReference type="InterPro" id="IPR027417">
    <property type="entry name" value="P-loop_NTPase"/>
</dbReference>
<keyword evidence="2" id="KW-0813">Transport</keyword>
<dbReference type="RefSeq" id="WP_113887569.1">
    <property type="nucleotide sequence ID" value="NZ_QNRK01000002.1"/>
</dbReference>
<dbReference type="SUPFAM" id="SSF52540">
    <property type="entry name" value="P-loop containing nucleoside triphosphate hydrolases"/>
    <property type="match status" value="1"/>
</dbReference>
<dbReference type="PROSITE" id="PS50893">
    <property type="entry name" value="ABC_TRANSPORTER_2"/>
    <property type="match status" value="1"/>
</dbReference>
<dbReference type="AlphaFoldDB" id="A0A366FSG8"/>
<dbReference type="InterPro" id="IPR050166">
    <property type="entry name" value="ABC_transporter_ATP-bind"/>
</dbReference>
<evidence type="ECO:0000259" key="5">
    <source>
        <dbReference type="PROSITE" id="PS50893"/>
    </source>
</evidence>
<keyword evidence="3" id="KW-0547">Nucleotide-binding</keyword>
<dbReference type="Gene3D" id="3.40.50.300">
    <property type="entry name" value="P-loop containing nucleotide triphosphate hydrolases"/>
    <property type="match status" value="1"/>
</dbReference>
<organism evidence="6 7">
    <name type="scientific">Roseiarcus fermentans</name>
    <dbReference type="NCBI Taxonomy" id="1473586"/>
    <lineage>
        <taxon>Bacteria</taxon>
        <taxon>Pseudomonadati</taxon>
        <taxon>Pseudomonadota</taxon>
        <taxon>Alphaproteobacteria</taxon>
        <taxon>Hyphomicrobiales</taxon>
        <taxon>Roseiarcaceae</taxon>
        <taxon>Roseiarcus</taxon>
    </lineage>
</organism>
<evidence type="ECO:0000313" key="7">
    <source>
        <dbReference type="Proteomes" id="UP000253529"/>
    </source>
</evidence>
<name>A0A366FSG8_9HYPH</name>
<evidence type="ECO:0000256" key="4">
    <source>
        <dbReference type="ARBA" id="ARBA00022840"/>
    </source>
</evidence>
<evidence type="ECO:0000256" key="3">
    <source>
        <dbReference type="ARBA" id="ARBA00022741"/>
    </source>
</evidence>
<dbReference type="EMBL" id="QNRK01000002">
    <property type="protein sequence ID" value="RBP17612.1"/>
    <property type="molecule type" value="Genomic_DNA"/>
</dbReference>
<dbReference type="Pfam" id="PF00005">
    <property type="entry name" value="ABC_tran"/>
    <property type="match status" value="1"/>
</dbReference>
<accession>A0A366FSG8</accession>
<evidence type="ECO:0000256" key="1">
    <source>
        <dbReference type="ARBA" id="ARBA00005417"/>
    </source>
</evidence>
<protein>
    <submittedName>
        <fullName evidence="6">NitT/TauT family transport system ATP-binding protein</fullName>
    </submittedName>
</protein>
<dbReference type="PANTHER" id="PTHR42788">
    <property type="entry name" value="TAURINE IMPORT ATP-BINDING PROTEIN-RELATED"/>
    <property type="match status" value="1"/>
</dbReference>
<dbReference type="GO" id="GO:0016887">
    <property type="term" value="F:ATP hydrolysis activity"/>
    <property type="evidence" value="ECO:0007669"/>
    <property type="project" value="InterPro"/>
</dbReference>
<dbReference type="PANTHER" id="PTHR42788:SF19">
    <property type="entry name" value="ALIPHATIC SULFONATES IMPORT ATP-BINDING PROTEIN SSUB 2"/>
    <property type="match status" value="1"/>
</dbReference>
<reference evidence="6 7" key="1">
    <citation type="submission" date="2018-06" db="EMBL/GenBank/DDBJ databases">
        <title>Genomic Encyclopedia of Type Strains, Phase IV (KMG-IV): sequencing the most valuable type-strain genomes for metagenomic binning, comparative biology and taxonomic classification.</title>
        <authorList>
            <person name="Goeker M."/>
        </authorList>
    </citation>
    <scope>NUCLEOTIDE SEQUENCE [LARGE SCALE GENOMIC DNA]</scope>
    <source>
        <strain evidence="6 7">DSM 24875</strain>
    </source>
</reference>
<comment type="similarity">
    <text evidence="1">Belongs to the ABC transporter superfamily.</text>
</comment>
<dbReference type="Proteomes" id="UP000253529">
    <property type="component" value="Unassembled WGS sequence"/>
</dbReference>
<dbReference type="OrthoDB" id="9802264at2"/>
<dbReference type="PROSITE" id="PS00211">
    <property type="entry name" value="ABC_TRANSPORTER_1"/>
    <property type="match status" value="1"/>
</dbReference>